<gene>
    <name evidence="7" type="ORF">MNV_1380026</name>
</gene>
<dbReference type="PROSITE" id="PS51892">
    <property type="entry name" value="SUBTILASE"/>
    <property type="match status" value="1"/>
</dbReference>
<proteinExistence type="inferred from homology"/>
<sequence length="640" mass="70266">MINKKIEIKNGLVALGSMLIIIFLIFPASADTPKGDYSEESTEIVNDVYEENAVSSEMTSKIIEKIANRENIPSGRLEVLKAEKAKFEVTNKELIEVKVVDKESGDIYGISVDTKGNEVNKNTVEQQEEVAYRQIYGKLTKELHEELLSKNNADKTNVGIWLSGGTDVEQNKGEKDSIAKHEAIEAPIIAEIKKKGKIRYASQYAPLIYAELSKKAIEELEARGDVEVIDKEGIAKPEINSSVPTIRANLVWPYGITGYGVKVAVVEDDGIAFANPYIKDGIYYKPLTPNIDFHATAVAGVIESTHSTYKGVAPGVDLLSANSLDYYESSLIAASDWALSKGANILSLSWGIESDGRLHVMDKYYDYVVPRWPYPTIVKSAGNTAGLITTPGNAWNVITTGAIDDWNTASWFSPNDVMAWYSSYIDPYSQHSDREKPEVAAVGSRITSTSTGYPWIEGEYDGTSLAAPAVAGEAALLMSNNSSLKSWPEAVRAAIFASAIHNIEGSSRLSEYDGMGAVVASEAYKVVANNQLKYGMIYSTTSYPINYTFYAPSGKKVRVAIAWNSRSKGPHGRDTLKVDLDLRVKSPSGNYTGYSLSYDNNYEIVEFYSSVSGYYTAEIIKSRWDAGYSSERLGYAYSIT</sequence>
<evidence type="ECO:0000256" key="1">
    <source>
        <dbReference type="ARBA" id="ARBA00011073"/>
    </source>
</evidence>
<dbReference type="Gene3D" id="3.40.50.200">
    <property type="entry name" value="Peptidase S8/S53 domain"/>
    <property type="match status" value="1"/>
</dbReference>
<keyword evidence="4 5" id="KW-0720">Serine protease</keyword>
<feature type="active site" description="Charge relay system" evidence="5">
    <location>
        <position position="464"/>
    </location>
</feature>
<feature type="active site" description="Charge relay system" evidence="5">
    <location>
        <position position="268"/>
    </location>
</feature>
<keyword evidence="8" id="KW-1185">Reference proteome</keyword>
<dbReference type="InterPro" id="IPR051048">
    <property type="entry name" value="Peptidase_S8/S53_subtilisin"/>
</dbReference>
<feature type="domain" description="Peptidase S8/S53" evidence="6">
    <location>
        <begin position="259"/>
        <end position="516"/>
    </location>
</feature>
<dbReference type="AlphaFoldDB" id="A0A284VKV6"/>
<evidence type="ECO:0000313" key="7">
    <source>
        <dbReference type="EMBL" id="SNQ59839.1"/>
    </source>
</evidence>
<dbReference type="InterPro" id="IPR023828">
    <property type="entry name" value="Peptidase_S8_Ser-AS"/>
</dbReference>
<name>A0A284VKV6_9EURY</name>
<dbReference type="SUPFAM" id="SSF52743">
    <property type="entry name" value="Subtilisin-like"/>
    <property type="match status" value="1"/>
</dbReference>
<evidence type="ECO:0000256" key="4">
    <source>
        <dbReference type="ARBA" id="ARBA00022825"/>
    </source>
</evidence>
<dbReference type="InterPro" id="IPR000209">
    <property type="entry name" value="Peptidase_S8/S53_dom"/>
</dbReference>
<organism evidence="7 8">
    <name type="scientific">Candidatus Methanoperedens nitratireducens</name>
    <dbReference type="NCBI Taxonomy" id="1392998"/>
    <lineage>
        <taxon>Archaea</taxon>
        <taxon>Methanobacteriati</taxon>
        <taxon>Methanobacteriota</taxon>
        <taxon>Stenosarchaea group</taxon>
        <taxon>Methanomicrobia</taxon>
        <taxon>Methanosarcinales</taxon>
        <taxon>ANME-2 cluster</taxon>
        <taxon>Candidatus Methanoperedentaceae</taxon>
        <taxon>Candidatus Methanoperedens</taxon>
    </lineage>
</organism>
<feature type="active site" description="Charge relay system" evidence="5">
    <location>
        <position position="294"/>
    </location>
</feature>
<dbReference type="InterPro" id="IPR036852">
    <property type="entry name" value="Peptidase_S8/S53_dom_sf"/>
</dbReference>
<dbReference type="EMBL" id="FZMP01000044">
    <property type="protein sequence ID" value="SNQ59839.1"/>
    <property type="molecule type" value="Genomic_DNA"/>
</dbReference>
<evidence type="ECO:0000256" key="5">
    <source>
        <dbReference type="PROSITE-ProRule" id="PRU01240"/>
    </source>
</evidence>
<dbReference type="PANTHER" id="PTHR43399:SF4">
    <property type="entry name" value="CELL WALL-ASSOCIATED PROTEASE"/>
    <property type="match status" value="1"/>
</dbReference>
<accession>A0A284VKV6</accession>
<dbReference type="GO" id="GO:0004252">
    <property type="term" value="F:serine-type endopeptidase activity"/>
    <property type="evidence" value="ECO:0007669"/>
    <property type="project" value="UniProtKB-UniRule"/>
</dbReference>
<reference evidence="8" key="1">
    <citation type="submission" date="2017-06" db="EMBL/GenBank/DDBJ databases">
        <authorList>
            <person name="Cremers G."/>
        </authorList>
    </citation>
    <scope>NUCLEOTIDE SEQUENCE [LARGE SCALE GENOMIC DNA]</scope>
</reference>
<dbReference type="RefSeq" id="WP_096204144.1">
    <property type="nucleotide sequence ID" value="NZ_FZMP01000044.1"/>
</dbReference>
<dbReference type="Proteomes" id="UP000218615">
    <property type="component" value="Unassembled WGS sequence"/>
</dbReference>
<dbReference type="PANTHER" id="PTHR43399">
    <property type="entry name" value="SUBTILISIN-RELATED"/>
    <property type="match status" value="1"/>
</dbReference>
<dbReference type="OrthoDB" id="117227at2157"/>
<evidence type="ECO:0000256" key="3">
    <source>
        <dbReference type="ARBA" id="ARBA00022801"/>
    </source>
</evidence>
<evidence type="ECO:0000256" key="2">
    <source>
        <dbReference type="ARBA" id="ARBA00022670"/>
    </source>
</evidence>
<dbReference type="Pfam" id="PF00082">
    <property type="entry name" value="Peptidase_S8"/>
    <property type="match status" value="1"/>
</dbReference>
<dbReference type="GO" id="GO:0006508">
    <property type="term" value="P:proteolysis"/>
    <property type="evidence" value="ECO:0007669"/>
    <property type="project" value="UniProtKB-KW"/>
</dbReference>
<protein>
    <submittedName>
        <fullName evidence="7">Peptidase S8 and S53, subtilisin, kexin, sedolisin</fullName>
    </submittedName>
</protein>
<dbReference type="Gene3D" id="2.60.120.380">
    <property type="match status" value="1"/>
</dbReference>
<evidence type="ECO:0000259" key="6">
    <source>
        <dbReference type="Pfam" id="PF00082"/>
    </source>
</evidence>
<keyword evidence="2 5" id="KW-0645">Protease</keyword>
<evidence type="ECO:0000313" key="8">
    <source>
        <dbReference type="Proteomes" id="UP000218615"/>
    </source>
</evidence>
<comment type="similarity">
    <text evidence="1 5">Belongs to the peptidase S8 family.</text>
</comment>
<keyword evidence="3 5" id="KW-0378">Hydrolase</keyword>
<dbReference type="PROSITE" id="PS00138">
    <property type="entry name" value="SUBTILASE_SER"/>
    <property type="match status" value="1"/>
</dbReference>